<keyword evidence="2" id="KW-1185">Reference proteome</keyword>
<dbReference type="EMBL" id="JAHXDE010000004">
    <property type="protein sequence ID" value="MCT8506173.1"/>
    <property type="molecule type" value="Genomic_DNA"/>
</dbReference>
<dbReference type="Proteomes" id="UP001145353">
    <property type="component" value="Unassembled WGS sequence"/>
</dbReference>
<dbReference type="AlphaFoldDB" id="A0A9X3B6X7"/>
<evidence type="ECO:0000313" key="2">
    <source>
        <dbReference type="Proteomes" id="UP001145353"/>
    </source>
</evidence>
<comment type="caution">
    <text evidence="1">The sequence shown here is derived from an EMBL/GenBank/DDBJ whole genome shotgun (WGS) entry which is preliminary data.</text>
</comment>
<sequence length="99" mass="10636">MKTALTTAQRSLISLIVDTAIDVSLQGEHSAKAEYLGISHAVFVQTCADGEQFSAAGKTRTAWLARYADEDEQEHAGRVNSELAALYDHLTSLLPGSQS</sequence>
<organism evidence="1 2">
    <name type="scientific">Chromohalobacter moromii</name>
    <dbReference type="NCBI Taxonomy" id="2860329"/>
    <lineage>
        <taxon>Bacteria</taxon>
        <taxon>Pseudomonadati</taxon>
        <taxon>Pseudomonadota</taxon>
        <taxon>Gammaproteobacteria</taxon>
        <taxon>Oceanospirillales</taxon>
        <taxon>Halomonadaceae</taxon>
        <taxon>Chromohalobacter</taxon>
    </lineage>
</organism>
<proteinExistence type="predicted"/>
<protein>
    <submittedName>
        <fullName evidence="1">Uncharacterized protein</fullName>
    </submittedName>
</protein>
<reference evidence="1" key="1">
    <citation type="submission" date="2021-07" db="EMBL/GenBank/DDBJ databases">
        <authorList>
            <person name="Luelf R.H."/>
        </authorList>
    </citation>
    <scope>NUCLEOTIDE SEQUENCE</scope>
    <source>
        <strain evidence="1">TMW 2.2304</strain>
    </source>
</reference>
<gene>
    <name evidence="1" type="ORF">KZO87_12390</name>
</gene>
<reference evidence="1" key="2">
    <citation type="journal article" date="2022" name="Syst. Appl. Microbiol.">
        <title>Chromohalobacter moromii sp. nov., a moderately halophilic bacterium isolated from lupine-based moromi fermentation.</title>
        <authorList>
            <person name="Lulf R.H."/>
            <person name="Hilgarth M."/>
            <person name="Ehrmann M.A."/>
        </authorList>
    </citation>
    <scope>NUCLEOTIDE SEQUENCE</scope>
    <source>
        <strain evidence="1">TMW 2.2304</strain>
    </source>
</reference>
<name>A0A9X3B6X7_9GAMM</name>
<dbReference type="RefSeq" id="WP_261536072.1">
    <property type="nucleotide sequence ID" value="NZ_JAHXDE010000004.1"/>
</dbReference>
<accession>A0A9X3B6X7</accession>
<evidence type="ECO:0000313" key="1">
    <source>
        <dbReference type="EMBL" id="MCT8506173.1"/>
    </source>
</evidence>